<dbReference type="GeneID" id="81384562"/>
<keyword evidence="4" id="KW-1185">Reference proteome</keyword>
<comment type="caution">
    <text evidence="3">The sequence shown here is derived from an EMBL/GenBank/DDBJ whole genome shotgun (WGS) entry which is preliminary data.</text>
</comment>
<name>A0A9W9NY18_PENCI</name>
<evidence type="ECO:0000259" key="2">
    <source>
        <dbReference type="PROSITE" id="PS51299"/>
    </source>
</evidence>
<dbReference type="Proteomes" id="UP001147733">
    <property type="component" value="Unassembled WGS sequence"/>
</dbReference>
<dbReference type="GO" id="GO:0030907">
    <property type="term" value="C:MBF transcription complex"/>
    <property type="evidence" value="ECO:0007669"/>
    <property type="project" value="TreeGrafter"/>
</dbReference>
<gene>
    <name evidence="3" type="ORF">N7469_006477</name>
</gene>
<dbReference type="PANTHER" id="PTHR43828">
    <property type="entry name" value="ASPARAGINASE"/>
    <property type="match status" value="1"/>
</dbReference>
<evidence type="ECO:0000313" key="4">
    <source>
        <dbReference type="Proteomes" id="UP001147733"/>
    </source>
</evidence>
<accession>A0A9W9NY18</accession>
<dbReference type="PROSITE" id="PS51299">
    <property type="entry name" value="HTH_APSES"/>
    <property type="match status" value="1"/>
</dbReference>
<organism evidence="3 4">
    <name type="scientific">Penicillium citrinum</name>
    <dbReference type="NCBI Taxonomy" id="5077"/>
    <lineage>
        <taxon>Eukaryota</taxon>
        <taxon>Fungi</taxon>
        <taxon>Dikarya</taxon>
        <taxon>Ascomycota</taxon>
        <taxon>Pezizomycotina</taxon>
        <taxon>Eurotiomycetes</taxon>
        <taxon>Eurotiomycetidae</taxon>
        <taxon>Eurotiales</taxon>
        <taxon>Aspergillaceae</taxon>
        <taxon>Penicillium</taxon>
    </lineage>
</organism>
<dbReference type="PANTHER" id="PTHR43828:SF5">
    <property type="entry name" value="TRANSCRIPTIONAL REPRESSOR XBP1"/>
    <property type="match status" value="1"/>
</dbReference>
<sequence>MASIPSLLNPLPEVAMYSPRHSGHPTLSRIETATSSQPGRQRVPARHRIPKDAPVFKEDDTKGEIRYPPCEERPGNIAKEHQKLRLFPMGGVEGEIMRYPRTIPYKSDKKSFEEKTGRSKFEVFQYTFRYGTLGEEWFVMWDYNIGLVRITHLFKALGYSKTTPAKVLAQNPGLRDICHSITGGAIAAQGYWMPFEAAKALAIRFCYPIRYALTPMFGTDFPDMCLEPGHERFGNFILDPSIIESATRTAHYYRSIDPPGDTITGIESSSSTVSSNSPVWRAEMPLCPPVMLDEDRSRSFKWPRRNYADSIASTRGSSSEPYCLSPSSPVPNSFTPVNAPRSHVNVSPTEAFLTRATDTGADSMRRPGLDKREHEMMHLSGSQLDSLRLPGFASSGRVSDRMVQKPCVAMQYEDSDAGDTNDSAENDSVDDEHDEDWHEHASRCSTESSTILEVNRSRRKRPLCSVQASSHHSSSISGGFAQEVKAAHALIHLHMQEAMANDEDDVSMGDRSPNPCRLPLMVGLGHGCRKRRRASV</sequence>
<dbReference type="SUPFAM" id="SSF54616">
    <property type="entry name" value="DNA-binding domain of Mlu1-box binding protein MBP1"/>
    <property type="match status" value="1"/>
</dbReference>
<dbReference type="GO" id="GO:0003677">
    <property type="term" value="F:DNA binding"/>
    <property type="evidence" value="ECO:0007669"/>
    <property type="project" value="InterPro"/>
</dbReference>
<feature type="domain" description="HTH APSES-type" evidence="2">
    <location>
        <begin position="110"/>
        <end position="228"/>
    </location>
</feature>
<evidence type="ECO:0000313" key="3">
    <source>
        <dbReference type="EMBL" id="KAJ5231889.1"/>
    </source>
</evidence>
<reference evidence="3" key="1">
    <citation type="submission" date="2022-11" db="EMBL/GenBank/DDBJ databases">
        <authorList>
            <person name="Petersen C."/>
        </authorList>
    </citation>
    <scope>NUCLEOTIDE SEQUENCE</scope>
    <source>
        <strain evidence="3">IBT 23319</strain>
    </source>
</reference>
<feature type="region of interest" description="Disordered" evidence="1">
    <location>
        <begin position="411"/>
        <end position="444"/>
    </location>
</feature>
<evidence type="ECO:0000256" key="1">
    <source>
        <dbReference type="SAM" id="MobiDB-lite"/>
    </source>
</evidence>
<dbReference type="RefSeq" id="XP_056500633.1">
    <property type="nucleotide sequence ID" value="XM_056645395.1"/>
</dbReference>
<dbReference type="InterPro" id="IPR051642">
    <property type="entry name" value="SWI6-like"/>
</dbReference>
<proteinExistence type="predicted"/>
<dbReference type="InterPro" id="IPR036887">
    <property type="entry name" value="HTH_APSES_sf"/>
</dbReference>
<dbReference type="GO" id="GO:0000981">
    <property type="term" value="F:DNA-binding transcription factor activity, RNA polymerase II-specific"/>
    <property type="evidence" value="ECO:0007669"/>
    <property type="project" value="UniProtKB-ARBA"/>
</dbReference>
<feature type="compositionally biased region" description="Acidic residues" evidence="1">
    <location>
        <begin position="413"/>
        <end position="434"/>
    </location>
</feature>
<dbReference type="AlphaFoldDB" id="A0A9W9NY18"/>
<dbReference type="Gene3D" id="3.10.260.10">
    <property type="entry name" value="Transcription regulator HTH, APSES-type DNA-binding domain"/>
    <property type="match status" value="1"/>
</dbReference>
<dbReference type="InterPro" id="IPR003163">
    <property type="entry name" value="Tscrpt_reg_HTH_APSES-type"/>
</dbReference>
<reference evidence="3" key="2">
    <citation type="journal article" date="2023" name="IMA Fungus">
        <title>Comparative genomic study of the Penicillium genus elucidates a diverse pangenome and 15 lateral gene transfer events.</title>
        <authorList>
            <person name="Petersen C."/>
            <person name="Sorensen T."/>
            <person name="Nielsen M.R."/>
            <person name="Sondergaard T.E."/>
            <person name="Sorensen J.L."/>
            <person name="Fitzpatrick D.A."/>
            <person name="Frisvad J.C."/>
            <person name="Nielsen K.L."/>
        </authorList>
    </citation>
    <scope>NUCLEOTIDE SEQUENCE</scope>
    <source>
        <strain evidence="3">IBT 23319</strain>
    </source>
</reference>
<dbReference type="GO" id="GO:0033309">
    <property type="term" value="C:SBF transcription complex"/>
    <property type="evidence" value="ECO:0007669"/>
    <property type="project" value="TreeGrafter"/>
</dbReference>
<dbReference type="OrthoDB" id="5562739at2759"/>
<protein>
    <submittedName>
        <fullName evidence="3">APSES transcription factor Xbp1</fullName>
    </submittedName>
</protein>
<dbReference type="EMBL" id="JAPQKT010000005">
    <property type="protein sequence ID" value="KAJ5231889.1"/>
    <property type="molecule type" value="Genomic_DNA"/>
</dbReference>